<dbReference type="GO" id="GO:0006508">
    <property type="term" value="P:proteolysis"/>
    <property type="evidence" value="ECO:0007669"/>
    <property type="project" value="UniProtKB-KW"/>
</dbReference>
<evidence type="ECO:0000259" key="7">
    <source>
        <dbReference type="PROSITE" id="PS51935"/>
    </source>
</evidence>
<dbReference type="PANTHER" id="PTHR47053">
    <property type="entry name" value="MUREIN DD-ENDOPEPTIDASE MEPH-RELATED"/>
    <property type="match status" value="1"/>
</dbReference>
<dbReference type="PROSITE" id="PS51935">
    <property type="entry name" value="NLPC_P60"/>
    <property type="match status" value="1"/>
</dbReference>
<evidence type="ECO:0000256" key="4">
    <source>
        <dbReference type="ARBA" id="ARBA00022807"/>
    </source>
</evidence>
<feature type="chain" id="PRO_5038831247" evidence="5">
    <location>
        <begin position="23"/>
        <end position="348"/>
    </location>
</feature>
<dbReference type="SUPFAM" id="SSF54001">
    <property type="entry name" value="Cysteine proteinases"/>
    <property type="match status" value="1"/>
</dbReference>
<evidence type="ECO:0000256" key="2">
    <source>
        <dbReference type="ARBA" id="ARBA00022670"/>
    </source>
</evidence>
<dbReference type="Proteomes" id="UP000325218">
    <property type="component" value="Unassembled WGS sequence"/>
</dbReference>
<accession>A0A5D0CK50</accession>
<evidence type="ECO:0000256" key="1">
    <source>
        <dbReference type="ARBA" id="ARBA00007074"/>
    </source>
</evidence>
<dbReference type="Gene3D" id="3.90.1720.10">
    <property type="entry name" value="endopeptidase domain like (from Nostoc punctiforme)"/>
    <property type="match status" value="1"/>
</dbReference>
<dbReference type="Gene3D" id="2.30.30.40">
    <property type="entry name" value="SH3 Domains"/>
    <property type="match status" value="2"/>
</dbReference>
<keyword evidence="3" id="KW-0378">Hydrolase</keyword>
<gene>
    <name evidence="8" type="ORF">FRY98_27295</name>
</gene>
<feature type="domain" description="SH3b" evidence="6">
    <location>
        <begin position="109"/>
        <end position="172"/>
    </location>
</feature>
<evidence type="ECO:0000259" key="6">
    <source>
        <dbReference type="PROSITE" id="PS51781"/>
    </source>
</evidence>
<dbReference type="Pfam" id="PF08239">
    <property type="entry name" value="SH3_3"/>
    <property type="match status" value="2"/>
</dbReference>
<dbReference type="AlphaFoldDB" id="A0A5D0CK50"/>
<feature type="domain" description="NlpC/P60" evidence="7">
    <location>
        <begin position="203"/>
        <end position="347"/>
    </location>
</feature>
<organism evidence="8 9">
    <name type="scientific">Paenibacillus faecis</name>
    <dbReference type="NCBI Taxonomy" id="862114"/>
    <lineage>
        <taxon>Bacteria</taxon>
        <taxon>Bacillati</taxon>
        <taxon>Bacillota</taxon>
        <taxon>Bacilli</taxon>
        <taxon>Bacillales</taxon>
        <taxon>Paenibacillaceae</taxon>
        <taxon>Paenibacillus</taxon>
    </lineage>
</organism>
<dbReference type="InterPro" id="IPR000064">
    <property type="entry name" value="NLP_P60_dom"/>
</dbReference>
<dbReference type="SMART" id="SM00287">
    <property type="entry name" value="SH3b"/>
    <property type="match status" value="2"/>
</dbReference>
<protein>
    <submittedName>
        <fullName evidence="8">NlpC/P60 family protein</fullName>
    </submittedName>
</protein>
<evidence type="ECO:0000313" key="9">
    <source>
        <dbReference type="Proteomes" id="UP000325218"/>
    </source>
</evidence>
<keyword evidence="4" id="KW-0788">Thiol protease</keyword>
<dbReference type="OrthoDB" id="9813118at2"/>
<dbReference type="GO" id="GO:0008234">
    <property type="term" value="F:cysteine-type peptidase activity"/>
    <property type="evidence" value="ECO:0007669"/>
    <property type="project" value="UniProtKB-KW"/>
</dbReference>
<dbReference type="InterPro" id="IPR051202">
    <property type="entry name" value="Peptidase_C40"/>
</dbReference>
<name>A0A5D0CK50_9BACL</name>
<feature type="domain" description="SH3b" evidence="6">
    <location>
        <begin position="28"/>
        <end position="96"/>
    </location>
</feature>
<comment type="caution">
    <text evidence="8">The sequence shown here is derived from an EMBL/GenBank/DDBJ whole genome shotgun (WGS) entry which is preliminary data.</text>
</comment>
<dbReference type="InterPro" id="IPR003646">
    <property type="entry name" value="SH3-like_bac-type"/>
</dbReference>
<dbReference type="InterPro" id="IPR038765">
    <property type="entry name" value="Papain-like_cys_pep_sf"/>
</dbReference>
<proteinExistence type="inferred from homology"/>
<evidence type="ECO:0000313" key="8">
    <source>
        <dbReference type="EMBL" id="TYA10288.1"/>
    </source>
</evidence>
<keyword evidence="5" id="KW-0732">Signal</keyword>
<keyword evidence="2" id="KW-0645">Protease</keyword>
<keyword evidence="9" id="KW-1185">Reference proteome</keyword>
<dbReference type="Pfam" id="PF00877">
    <property type="entry name" value="NLPC_P60"/>
    <property type="match status" value="1"/>
</dbReference>
<feature type="signal peptide" evidence="5">
    <location>
        <begin position="1"/>
        <end position="22"/>
    </location>
</feature>
<dbReference type="PROSITE" id="PS51781">
    <property type="entry name" value="SH3B"/>
    <property type="match status" value="2"/>
</dbReference>
<sequence>MKRSIAVIAMSVVMLTTFTSMQQDVSAANSSVVTRGHIENGVNLRDKPSLSGRVIGLLKKGSDVTVLERSNDYFYKVQSGDGSIGYVSASDKYISVGETAATPTPSPQGASAVVKYGVNFRDEPSASGRVLGMLRKGSAVTVLERSNNYFYKVLTESGQIGYVSTSDKYLEIGGTVPGPTPTVPVPSVPTPSPAPAPGAPSISERIESVIRTGQKYLGTPYEFGSDRSTTTSFDCSDFVRQAYREALDIVLPADSRKQGQWVRDNGTAVYDIGSLKRGDLVFFMEYRGSSPSAYQGVDVNNERITHVSIYLGDGQLLHTYSAKSGGVRVDKFDGSWKHRFLYGGSVLK</sequence>
<dbReference type="RefSeq" id="WP_148457856.1">
    <property type="nucleotide sequence ID" value="NZ_VSDO01000006.1"/>
</dbReference>
<comment type="similarity">
    <text evidence="1">Belongs to the peptidase C40 family.</text>
</comment>
<reference evidence="8 9" key="1">
    <citation type="submission" date="2019-08" db="EMBL/GenBank/DDBJ databases">
        <title>Genome sequencing of Paenibacillus faecis DSM 23593(T).</title>
        <authorList>
            <person name="Kook J.-K."/>
            <person name="Park S.-N."/>
            <person name="Lim Y.K."/>
        </authorList>
    </citation>
    <scope>NUCLEOTIDE SEQUENCE [LARGE SCALE GENOMIC DNA]</scope>
    <source>
        <strain evidence="8 9">DSM 23593</strain>
    </source>
</reference>
<evidence type="ECO:0000256" key="3">
    <source>
        <dbReference type="ARBA" id="ARBA00022801"/>
    </source>
</evidence>
<dbReference type="PANTHER" id="PTHR47053:SF1">
    <property type="entry name" value="MUREIN DD-ENDOPEPTIDASE MEPH-RELATED"/>
    <property type="match status" value="1"/>
</dbReference>
<evidence type="ECO:0000256" key="5">
    <source>
        <dbReference type="SAM" id="SignalP"/>
    </source>
</evidence>
<dbReference type="EMBL" id="VSDO01000006">
    <property type="protein sequence ID" value="TYA10288.1"/>
    <property type="molecule type" value="Genomic_DNA"/>
</dbReference>